<evidence type="ECO:0000313" key="2">
    <source>
        <dbReference type="Proteomes" id="UP001148629"/>
    </source>
</evidence>
<reference evidence="1" key="1">
    <citation type="submission" date="2022-08" db="EMBL/GenBank/DDBJ databases">
        <title>Genome Sequence of Fusarium decemcellulare.</title>
        <authorList>
            <person name="Buettner E."/>
        </authorList>
    </citation>
    <scope>NUCLEOTIDE SEQUENCE</scope>
    <source>
        <strain evidence="1">Babe19</strain>
    </source>
</reference>
<name>A0ACC1RQ84_9HYPO</name>
<protein>
    <submittedName>
        <fullName evidence="1">Uncharacterized protein</fullName>
    </submittedName>
</protein>
<dbReference type="Proteomes" id="UP001148629">
    <property type="component" value="Unassembled WGS sequence"/>
</dbReference>
<dbReference type="EMBL" id="JANRMS010002110">
    <property type="protein sequence ID" value="KAJ3524259.1"/>
    <property type="molecule type" value="Genomic_DNA"/>
</dbReference>
<organism evidence="1 2">
    <name type="scientific">Fusarium decemcellulare</name>
    <dbReference type="NCBI Taxonomy" id="57161"/>
    <lineage>
        <taxon>Eukaryota</taxon>
        <taxon>Fungi</taxon>
        <taxon>Dikarya</taxon>
        <taxon>Ascomycota</taxon>
        <taxon>Pezizomycotina</taxon>
        <taxon>Sordariomycetes</taxon>
        <taxon>Hypocreomycetidae</taxon>
        <taxon>Hypocreales</taxon>
        <taxon>Nectriaceae</taxon>
        <taxon>Fusarium</taxon>
        <taxon>Fusarium decemcellulare species complex</taxon>
    </lineage>
</organism>
<gene>
    <name evidence="1" type="ORF">NM208_g12128</name>
</gene>
<keyword evidence="2" id="KW-1185">Reference proteome</keyword>
<sequence>MASSSSESQLPGLPGFDPHNIQPWTVEVVVSMTVLALASVGLRLYSRHLKAQSLWWDDYAIIFSMTFVL</sequence>
<evidence type="ECO:0000313" key="1">
    <source>
        <dbReference type="EMBL" id="KAJ3524259.1"/>
    </source>
</evidence>
<proteinExistence type="predicted"/>
<accession>A0ACC1RQ84</accession>
<comment type="caution">
    <text evidence="1">The sequence shown here is derived from an EMBL/GenBank/DDBJ whole genome shotgun (WGS) entry which is preliminary data.</text>
</comment>